<dbReference type="AlphaFoldDB" id="A0A6C1KCT3"/>
<feature type="transmembrane region" description="Helical" evidence="1">
    <location>
        <begin position="264"/>
        <end position="281"/>
    </location>
</feature>
<evidence type="ECO:0000313" key="3">
    <source>
        <dbReference type="Proteomes" id="UP000305131"/>
    </source>
</evidence>
<keyword evidence="1" id="KW-0472">Membrane</keyword>
<dbReference type="OrthoDB" id="8435670at2"/>
<sequence>MTDQPASRDPPQRRVVIPLRRSATGMAPTLDGGAHVLAKLAFAATLPLFAQVFYYLNEYPAPYLLSKAWPFLTLPLALYGMIRLKLPVGRMFLVVLAYGLGFTPLVSVIQLGNGFLDALTTTIKAWPFTYYFSLSALLALLAVPPESIRKAMLGLGAATFFLMVIIYLVAPTSWYADNPADSKLLLFDLERGYRVYMPMFFGMILVFFLSRAFVLRRNIVYGLCVALAFAPMLLIYKQRAAIAAALVVVAFGMTMSLPQRARRIVIGLGLAAVAVGVFLVGRKLGLLPGGAAPGDAQDAFGASLSVRQNSSALAFAFLGDDPMRWIFGVGATTRFSTVTLNDIFGNDQFFIADLGWIGVVFEYGIIGAVLLAALHFGCFVTAFRLTRGLDDPFALALSDYVLYLIISSAVYSVVFTPGELGVVMALTIYLDRRRRALPPGPPPGDPRLLGIGRTSGDRRVILGRSGATARAG</sequence>
<feature type="transmembrane region" description="Helical" evidence="1">
    <location>
        <begin position="402"/>
        <end position="430"/>
    </location>
</feature>
<feature type="transmembrane region" description="Helical" evidence="1">
    <location>
        <begin position="219"/>
        <end position="235"/>
    </location>
</feature>
<feature type="transmembrane region" description="Helical" evidence="1">
    <location>
        <begin position="36"/>
        <end position="56"/>
    </location>
</feature>
<accession>A0A6C1KCT3</accession>
<dbReference type="Proteomes" id="UP000305131">
    <property type="component" value="Unassembled WGS sequence"/>
</dbReference>
<dbReference type="RefSeq" id="WP_138401551.1">
    <property type="nucleotide sequence ID" value="NZ_JBAFVI010000007.1"/>
</dbReference>
<keyword evidence="1" id="KW-1133">Transmembrane helix</keyword>
<comment type="caution">
    <text evidence="2">The sequence shown here is derived from an EMBL/GenBank/DDBJ whole genome shotgun (WGS) entry which is preliminary data.</text>
</comment>
<evidence type="ECO:0000256" key="1">
    <source>
        <dbReference type="SAM" id="Phobius"/>
    </source>
</evidence>
<dbReference type="GeneID" id="95776064"/>
<feature type="transmembrane region" description="Helical" evidence="1">
    <location>
        <begin position="125"/>
        <end position="143"/>
    </location>
</feature>
<feature type="transmembrane region" description="Helical" evidence="1">
    <location>
        <begin position="68"/>
        <end position="84"/>
    </location>
</feature>
<reference evidence="2 3" key="1">
    <citation type="submission" date="2019-05" db="EMBL/GenBank/DDBJ databases">
        <authorList>
            <person name="Zhou X."/>
        </authorList>
    </citation>
    <scope>NUCLEOTIDE SEQUENCE [LARGE SCALE GENOMIC DNA]</scope>
    <source>
        <strain evidence="2 3">DSM 432</strain>
    </source>
</reference>
<feature type="transmembrane region" description="Helical" evidence="1">
    <location>
        <begin position="241"/>
        <end position="257"/>
    </location>
</feature>
<evidence type="ECO:0008006" key="4">
    <source>
        <dbReference type="Google" id="ProtNLM"/>
    </source>
</evidence>
<feature type="transmembrane region" description="Helical" evidence="1">
    <location>
        <begin position="91"/>
        <end position="113"/>
    </location>
</feature>
<feature type="transmembrane region" description="Helical" evidence="1">
    <location>
        <begin position="195"/>
        <end position="214"/>
    </location>
</feature>
<protein>
    <recommendedName>
        <fullName evidence="4">O-antigen ligase domain-containing protein</fullName>
    </recommendedName>
</protein>
<dbReference type="EMBL" id="VAUP01000041">
    <property type="protein sequence ID" value="TLX41044.1"/>
    <property type="molecule type" value="Genomic_DNA"/>
</dbReference>
<feature type="transmembrane region" description="Helical" evidence="1">
    <location>
        <begin position="155"/>
        <end position="175"/>
    </location>
</feature>
<feature type="transmembrane region" description="Helical" evidence="1">
    <location>
        <begin position="356"/>
        <end position="382"/>
    </location>
</feature>
<organism evidence="2 3">
    <name type="scientific">Xanthobacter autotrophicus</name>
    <dbReference type="NCBI Taxonomy" id="280"/>
    <lineage>
        <taxon>Bacteria</taxon>
        <taxon>Pseudomonadati</taxon>
        <taxon>Pseudomonadota</taxon>
        <taxon>Alphaproteobacteria</taxon>
        <taxon>Hyphomicrobiales</taxon>
        <taxon>Xanthobacteraceae</taxon>
        <taxon>Xanthobacter</taxon>
    </lineage>
</organism>
<proteinExistence type="predicted"/>
<evidence type="ECO:0000313" key="2">
    <source>
        <dbReference type="EMBL" id="TLX41044.1"/>
    </source>
</evidence>
<keyword evidence="1" id="KW-0812">Transmembrane</keyword>
<name>A0A6C1KCT3_XANAU</name>
<gene>
    <name evidence="2" type="ORF">FBQ73_21660</name>
</gene>